<dbReference type="KEGG" id="kra:Krad_2256"/>
<dbReference type="EMBL" id="CP000750">
    <property type="protein sequence ID" value="ABS03737.1"/>
    <property type="molecule type" value="Genomic_DNA"/>
</dbReference>
<dbReference type="PANTHER" id="PTHR43877">
    <property type="entry name" value="AMINOALKYLPHOSPHONATE N-ACETYLTRANSFERASE-RELATED-RELATED"/>
    <property type="match status" value="1"/>
</dbReference>
<dbReference type="InterPro" id="IPR050832">
    <property type="entry name" value="Bact_Acetyltransf"/>
</dbReference>
<organism evidence="4 5">
    <name type="scientific">Kineococcus radiotolerans (strain ATCC BAA-149 / DSM 14245 / SRS30216)</name>
    <dbReference type="NCBI Taxonomy" id="266940"/>
    <lineage>
        <taxon>Bacteria</taxon>
        <taxon>Bacillati</taxon>
        <taxon>Actinomycetota</taxon>
        <taxon>Actinomycetes</taxon>
        <taxon>Kineosporiales</taxon>
        <taxon>Kineosporiaceae</taxon>
        <taxon>Kineococcus</taxon>
    </lineage>
</organism>
<keyword evidence="1" id="KW-0808">Transferase</keyword>
<dbReference type="Proteomes" id="UP000001116">
    <property type="component" value="Chromosome"/>
</dbReference>
<dbReference type="Pfam" id="PF00583">
    <property type="entry name" value="Acetyltransf_1"/>
    <property type="match status" value="1"/>
</dbReference>
<dbReference type="AlphaFoldDB" id="A6WA98"/>
<dbReference type="HOGENOM" id="CLU_013985_36_2_11"/>
<dbReference type="GO" id="GO:0016747">
    <property type="term" value="F:acyltransferase activity, transferring groups other than amino-acyl groups"/>
    <property type="evidence" value="ECO:0007669"/>
    <property type="project" value="InterPro"/>
</dbReference>
<dbReference type="Gene3D" id="3.40.630.30">
    <property type="match status" value="1"/>
</dbReference>
<dbReference type="InterPro" id="IPR000182">
    <property type="entry name" value="GNAT_dom"/>
</dbReference>
<evidence type="ECO:0000259" key="3">
    <source>
        <dbReference type="PROSITE" id="PS51186"/>
    </source>
</evidence>
<dbReference type="eggNOG" id="COG0456">
    <property type="taxonomic scope" value="Bacteria"/>
</dbReference>
<evidence type="ECO:0000313" key="5">
    <source>
        <dbReference type="Proteomes" id="UP000001116"/>
    </source>
</evidence>
<dbReference type="PANTHER" id="PTHR43877:SF1">
    <property type="entry name" value="ACETYLTRANSFERASE"/>
    <property type="match status" value="1"/>
</dbReference>
<reference evidence="5" key="1">
    <citation type="journal article" date="2008" name="PLoS ONE">
        <title>Survival in nuclear waste, extreme resistance, and potential applications gleaned from the genome sequence of Kineococcus radiotolerans SRS30216.</title>
        <authorList>
            <person name="Bagwell C.E."/>
            <person name="Bhat S."/>
            <person name="Hawkins G.M."/>
            <person name="Smith B.W."/>
            <person name="Biswas T."/>
            <person name="Hoover T.R."/>
            <person name="Saunders E."/>
            <person name="Han C.S."/>
            <person name="Tsodikov O.V."/>
            <person name="Shimkets L.J."/>
        </authorList>
    </citation>
    <scope>NUCLEOTIDE SEQUENCE [LARGE SCALE GENOMIC DNA]</scope>
    <source>
        <strain evidence="5">ATCC BAA-149 / DSM 14245 / SRS30216</strain>
    </source>
</reference>
<proteinExistence type="predicted"/>
<keyword evidence="5" id="KW-1185">Reference proteome</keyword>
<keyword evidence="2" id="KW-0012">Acyltransferase</keyword>
<name>A6WA98_KINRD</name>
<evidence type="ECO:0000313" key="4">
    <source>
        <dbReference type="EMBL" id="ABS03737.1"/>
    </source>
</evidence>
<feature type="domain" description="N-acetyltransferase" evidence="3">
    <location>
        <begin position="9"/>
        <end position="163"/>
    </location>
</feature>
<evidence type="ECO:0000256" key="2">
    <source>
        <dbReference type="ARBA" id="ARBA00023315"/>
    </source>
</evidence>
<sequence length="163" mass="18060">MVTITDAEVNLRRATADDAETIAALNEHVQRLHLQAAPEQFTPIDRAAAQAFFATQLAGQDAVAWIADLSGQAVGYLYAAEAHRAANPFTIEQHTLYVHHMAVHPVARRQGVGSAMFAAAETYAWTHGLSGLRLDSWLFNEEAHVFFQRLGFEPFVTRFARNL</sequence>
<dbReference type="SUPFAM" id="SSF55729">
    <property type="entry name" value="Acyl-CoA N-acyltransferases (Nat)"/>
    <property type="match status" value="1"/>
</dbReference>
<protein>
    <submittedName>
        <fullName evidence="4">GCN5-related N-acetyltransferase</fullName>
    </submittedName>
</protein>
<dbReference type="PROSITE" id="PS51186">
    <property type="entry name" value="GNAT"/>
    <property type="match status" value="1"/>
</dbReference>
<accession>A6WA98</accession>
<dbReference type="CDD" id="cd04301">
    <property type="entry name" value="NAT_SF"/>
    <property type="match status" value="1"/>
</dbReference>
<evidence type="ECO:0000256" key="1">
    <source>
        <dbReference type="ARBA" id="ARBA00022679"/>
    </source>
</evidence>
<dbReference type="InterPro" id="IPR016181">
    <property type="entry name" value="Acyl_CoA_acyltransferase"/>
</dbReference>
<gene>
    <name evidence="4" type="ordered locus">Krad_2256</name>
</gene>